<dbReference type="GeneID" id="115747881"/>
<organism evidence="2 3">
    <name type="scientific">Rhodamnia argentea</name>
    <dbReference type="NCBI Taxonomy" id="178133"/>
    <lineage>
        <taxon>Eukaryota</taxon>
        <taxon>Viridiplantae</taxon>
        <taxon>Streptophyta</taxon>
        <taxon>Embryophyta</taxon>
        <taxon>Tracheophyta</taxon>
        <taxon>Spermatophyta</taxon>
        <taxon>Magnoliopsida</taxon>
        <taxon>eudicotyledons</taxon>
        <taxon>Gunneridae</taxon>
        <taxon>Pentapetalae</taxon>
        <taxon>rosids</taxon>
        <taxon>malvids</taxon>
        <taxon>Myrtales</taxon>
        <taxon>Myrtaceae</taxon>
        <taxon>Myrtoideae</taxon>
        <taxon>Myrteae</taxon>
        <taxon>Australasian group</taxon>
        <taxon>Rhodamnia</taxon>
    </lineage>
</organism>
<protein>
    <submittedName>
        <fullName evidence="3">UPF0481 protein At3g47200-like</fullName>
    </submittedName>
</protein>
<dbReference type="PANTHER" id="PTHR31170:SF17">
    <property type="match status" value="1"/>
</dbReference>
<dbReference type="PANTHER" id="PTHR31170">
    <property type="entry name" value="BNAC04G53230D PROTEIN"/>
    <property type="match status" value="1"/>
</dbReference>
<evidence type="ECO:0000313" key="3">
    <source>
        <dbReference type="RefSeq" id="XP_030540073.1"/>
    </source>
</evidence>
<dbReference type="AlphaFoldDB" id="A0A8B8Q0M6"/>
<keyword evidence="1" id="KW-0812">Transmembrane</keyword>
<keyword evidence="2" id="KW-1185">Reference proteome</keyword>
<name>A0A8B8Q0M6_9MYRT</name>
<dbReference type="RefSeq" id="XP_030540073.1">
    <property type="nucleotide sequence ID" value="XM_030684213.2"/>
</dbReference>
<dbReference type="OrthoDB" id="672127at2759"/>
<dbReference type="Pfam" id="PF03140">
    <property type="entry name" value="DUF247"/>
    <property type="match status" value="2"/>
</dbReference>
<proteinExistence type="predicted"/>
<dbReference type="InterPro" id="IPR004158">
    <property type="entry name" value="DUF247_pln"/>
</dbReference>
<evidence type="ECO:0000256" key="1">
    <source>
        <dbReference type="SAM" id="Phobius"/>
    </source>
</evidence>
<gene>
    <name evidence="3" type="primary">LOC115747881</name>
</gene>
<keyword evidence="1" id="KW-0472">Membrane</keyword>
<dbReference type="Proteomes" id="UP000827889">
    <property type="component" value="Chromosome 2"/>
</dbReference>
<keyword evidence="1" id="KW-1133">Transmembrane helix</keyword>
<feature type="transmembrane region" description="Helical" evidence="1">
    <location>
        <begin position="451"/>
        <end position="478"/>
    </location>
</feature>
<dbReference type="KEGG" id="rarg:115747881"/>
<reference evidence="3" key="2">
    <citation type="submission" date="2025-08" db="UniProtKB">
        <authorList>
            <consortium name="RefSeq"/>
        </authorList>
    </citation>
    <scope>IDENTIFICATION</scope>
    <source>
        <tissue evidence="3">Leaf</tissue>
    </source>
</reference>
<sequence>MSSHQSNQDARNDDQSGTQDHASIYIEDMLRGVPPTPPERSIFRVRHVLREANEKAYEPEVLAVGPYHRRNDRCKFMEEQKMRCVQRLLKRRDEESFHRYMPILREMEQRARDCYAETIHLPQNEFLAMMLIDGCFVVELLRECSMNGPHMEAGLIRILPSLLRDLMLLENQLPLFVLNKLYDMTKGPNEHHELIDIAIKCLCDPPVDLDRNATLRSMLRDSKHLLHLVHTCWTFRLLPERQPEGSTAQEASTAQTEARSMLGNVLRESKHLLHLVHTYCTFGLPRARKPEGSTTQTEVRSMLSATELREAGVRLRAVQRRHPMDIKFKNGILKIPAITVEDSTESRFRNLIAYEQHRQCGDISHVTDYMSFMDCLIHSSKDVKLLRCQGIFGNYLGDDEVVAQMFNKMGHGVTLTDFYYNEISRNVNEYCNKKRNLWMVKLKREYLHSPWAFLSVLAAIVLLLLTAAQTAFAVLSYINRS</sequence>
<evidence type="ECO:0000313" key="2">
    <source>
        <dbReference type="Proteomes" id="UP000827889"/>
    </source>
</evidence>
<reference evidence="2" key="1">
    <citation type="submission" date="2025-05" db="UniProtKB">
        <authorList>
            <consortium name="RefSeq"/>
        </authorList>
    </citation>
    <scope>NUCLEOTIDE SEQUENCE [LARGE SCALE GENOMIC DNA]</scope>
</reference>
<accession>A0A8B8Q0M6</accession>